<evidence type="ECO:0000313" key="2">
    <source>
        <dbReference type="Proteomes" id="UP001279734"/>
    </source>
</evidence>
<dbReference type="Proteomes" id="UP001279734">
    <property type="component" value="Unassembled WGS sequence"/>
</dbReference>
<dbReference type="AlphaFoldDB" id="A0AAD3XKP5"/>
<accession>A0AAD3XKP5</accession>
<sequence length="61" mass="7168">MVNGSKLHGEERSKKALNLRSDEKLRKVAHSIIYNIIVIHGSQVYYRNLMGKEERRLVIYI</sequence>
<comment type="caution">
    <text evidence="1">The sequence shown here is derived from an EMBL/GenBank/DDBJ whole genome shotgun (WGS) entry which is preliminary data.</text>
</comment>
<organism evidence="1 2">
    <name type="scientific">Nepenthes gracilis</name>
    <name type="common">Slender pitcher plant</name>
    <dbReference type="NCBI Taxonomy" id="150966"/>
    <lineage>
        <taxon>Eukaryota</taxon>
        <taxon>Viridiplantae</taxon>
        <taxon>Streptophyta</taxon>
        <taxon>Embryophyta</taxon>
        <taxon>Tracheophyta</taxon>
        <taxon>Spermatophyta</taxon>
        <taxon>Magnoliopsida</taxon>
        <taxon>eudicotyledons</taxon>
        <taxon>Gunneridae</taxon>
        <taxon>Pentapetalae</taxon>
        <taxon>Caryophyllales</taxon>
        <taxon>Nepenthaceae</taxon>
        <taxon>Nepenthes</taxon>
    </lineage>
</organism>
<keyword evidence="2" id="KW-1185">Reference proteome</keyword>
<reference evidence="1" key="1">
    <citation type="submission" date="2023-05" db="EMBL/GenBank/DDBJ databases">
        <title>Nepenthes gracilis genome sequencing.</title>
        <authorList>
            <person name="Fukushima K."/>
        </authorList>
    </citation>
    <scope>NUCLEOTIDE SEQUENCE</scope>
    <source>
        <strain evidence="1">SING2019-196</strain>
    </source>
</reference>
<dbReference type="EMBL" id="BSYO01000007">
    <property type="protein sequence ID" value="GMH07964.1"/>
    <property type="molecule type" value="Genomic_DNA"/>
</dbReference>
<protein>
    <submittedName>
        <fullName evidence="1">Uncharacterized protein</fullName>
    </submittedName>
</protein>
<gene>
    <name evidence="1" type="ORF">Nepgr_009804</name>
</gene>
<evidence type="ECO:0000313" key="1">
    <source>
        <dbReference type="EMBL" id="GMH07964.1"/>
    </source>
</evidence>
<proteinExistence type="predicted"/>
<name>A0AAD3XKP5_NEPGR</name>